<evidence type="ECO:0000259" key="1">
    <source>
        <dbReference type="Pfam" id="PF00975"/>
    </source>
</evidence>
<sequence length="316" mass="35213">MHDKDSWPELSRAGQTIVKLRDGHAGEIPLIIIHGGGGAVHAFGPLQRKFRSALWALQVTPDTPLTTVEEQANFYFYKIKSERRTGPYRLAAFSASSIIGFALTRIFERNGDKVIQFALIDHFPTTFLAPALGVDVTKTPFQHACARKEFIDASLDNLVAMTRRDGGGNVPRRHRLADGLSDARKGLPTAPFIQSHKDVLDRFLNQVFDFMLVICRIPEVPALSETAQREQGRKTINAMEDWLKSVNAPVSIYLGSYGMVGSVPVEHHNDWYDLGIHRCFPTAKVTHLQAGHYDILDNDVLIKSLQDGFIPSASRL</sequence>
<dbReference type="Pfam" id="PF00975">
    <property type="entry name" value="Thioesterase"/>
    <property type="match status" value="1"/>
</dbReference>
<organism evidence="2 3">
    <name type="scientific">Armillaria ostoyae</name>
    <name type="common">Armillaria root rot fungus</name>
    <dbReference type="NCBI Taxonomy" id="47428"/>
    <lineage>
        <taxon>Eukaryota</taxon>
        <taxon>Fungi</taxon>
        <taxon>Dikarya</taxon>
        <taxon>Basidiomycota</taxon>
        <taxon>Agaricomycotina</taxon>
        <taxon>Agaricomycetes</taxon>
        <taxon>Agaricomycetidae</taxon>
        <taxon>Agaricales</taxon>
        <taxon>Marasmiineae</taxon>
        <taxon>Physalacriaceae</taxon>
        <taxon>Armillaria</taxon>
    </lineage>
</organism>
<evidence type="ECO:0000313" key="3">
    <source>
        <dbReference type="Proteomes" id="UP000219338"/>
    </source>
</evidence>
<dbReference type="SUPFAM" id="SSF53474">
    <property type="entry name" value="alpha/beta-Hydrolases"/>
    <property type="match status" value="1"/>
</dbReference>
<reference evidence="3" key="1">
    <citation type="journal article" date="2017" name="Nat. Ecol. Evol.">
        <title>Genome expansion and lineage-specific genetic innovations in the forest pathogenic fungi Armillaria.</title>
        <authorList>
            <person name="Sipos G."/>
            <person name="Prasanna A.N."/>
            <person name="Walter M.C."/>
            <person name="O'Connor E."/>
            <person name="Balint B."/>
            <person name="Krizsan K."/>
            <person name="Kiss B."/>
            <person name="Hess J."/>
            <person name="Varga T."/>
            <person name="Slot J."/>
            <person name="Riley R."/>
            <person name="Boka B."/>
            <person name="Rigling D."/>
            <person name="Barry K."/>
            <person name="Lee J."/>
            <person name="Mihaltcheva S."/>
            <person name="LaButti K."/>
            <person name="Lipzen A."/>
            <person name="Waldron R."/>
            <person name="Moloney N.M."/>
            <person name="Sperisen C."/>
            <person name="Kredics L."/>
            <person name="Vagvoelgyi C."/>
            <person name="Patrignani A."/>
            <person name="Fitzpatrick D."/>
            <person name="Nagy I."/>
            <person name="Doyle S."/>
            <person name="Anderson J.B."/>
            <person name="Grigoriev I.V."/>
            <person name="Gueldener U."/>
            <person name="Muensterkoetter M."/>
            <person name="Nagy L.G."/>
        </authorList>
    </citation>
    <scope>NUCLEOTIDE SEQUENCE [LARGE SCALE GENOMIC DNA]</scope>
    <source>
        <strain evidence="3">C18/9</strain>
    </source>
</reference>
<dbReference type="InterPro" id="IPR001031">
    <property type="entry name" value="Thioesterase"/>
</dbReference>
<feature type="domain" description="Thioesterase" evidence="1">
    <location>
        <begin position="29"/>
        <end position="130"/>
    </location>
</feature>
<dbReference type="Proteomes" id="UP000219338">
    <property type="component" value="Unassembled WGS sequence"/>
</dbReference>
<proteinExistence type="predicted"/>
<name>A0A284RED9_ARMOS</name>
<protein>
    <recommendedName>
        <fullName evidence="1">Thioesterase domain-containing protein</fullName>
    </recommendedName>
</protein>
<evidence type="ECO:0000313" key="2">
    <source>
        <dbReference type="EMBL" id="SJL07132.1"/>
    </source>
</evidence>
<dbReference type="AlphaFoldDB" id="A0A284RED9"/>
<accession>A0A284RED9</accession>
<dbReference type="OMA" id="LVICRIP"/>
<keyword evidence="3" id="KW-1185">Reference proteome</keyword>
<dbReference type="InterPro" id="IPR029058">
    <property type="entry name" value="AB_hydrolase_fold"/>
</dbReference>
<dbReference type="Gene3D" id="3.40.50.1820">
    <property type="entry name" value="alpha/beta hydrolase"/>
    <property type="match status" value="1"/>
</dbReference>
<gene>
    <name evidence="2" type="ORF">ARMOST_10475</name>
</gene>
<dbReference type="EMBL" id="FUEG01000008">
    <property type="protein sequence ID" value="SJL07132.1"/>
    <property type="molecule type" value="Genomic_DNA"/>
</dbReference>
<dbReference type="STRING" id="47428.A0A284RED9"/>
<dbReference type="OrthoDB" id="10253869at2759"/>